<evidence type="ECO:0000313" key="5">
    <source>
        <dbReference type="Proteomes" id="UP000830116"/>
    </source>
</evidence>
<dbReference type="Pfam" id="PF00849">
    <property type="entry name" value="PseudoU_synth_2"/>
    <property type="match status" value="1"/>
</dbReference>
<comment type="similarity">
    <text evidence="1">Belongs to the pseudouridine synthase RluA family.</text>
</comment>
<dbReference type="CDD" id="cd02869">
    <property type="entry name" value="PseudoU_synth_RluA_like"/>
    <property type="match status" value="1"/>
</dbReference>
<dbReference type="PROSITE" id="PS01129">
    <property type="entry name" value="PSI_RLU"/>
    <property type="match status" value="1"/>
</dbReference>
<dbReference type="Proteomes" id="UP000830116">
    <property type="component" value="Chromosome"/>
</dbReference>
<keyword evidence="2" id="KW-0413">Isomerase</keyword>
<dbReference type="InterPro" id="IPR006224">
    <property type="entry name" value="PsdUridine_synth_RluA-like_CS"/>
</dbReference>
<evidence type="ECO:0000256" key="2">
    <source>
        <dbReference type="ARBA" id="ARBA00023235"/>
    </source>
</evidence>
<feature type="domain" description="Pseudouridine synthase RsuA/RluA-like" evidence="3">
    <location>
        <begin position="13"/>
        <end position="161"/>
    </location>
</feature>
<evidence type="ECO:0000256" key="1">
    <source>
        <dbReference type="ARBA" id="ARBA00010876"/>
    </source>
</evidence>
<reference evidence="4" key="1">
    <citation type="submission" date="2022-03" db="EMBL/GenBank/DDBJ databases">
        <title>Genome Identification and Characterization of new species Bdellovibrio reynosense LBG001 sp. nov. from a Mexico soil sample.</title>
        <authorList>
            <person name="Camilli A."/>
            <person name="Ajao Y."/>
            <person name="Guo X."/>
        </authorList>
    </citation>
    <scope>NUCLEOTIDE SEQUENCE</scope>
    <source>
        <strain evidence="4">LBG001</strain>
    </source>
</reference>
<dbReference type="PANTHER" id="PTHR21600:SF83">
    <property type="entry name" value="PSEUDOURIDYLATE SYNTHASE RPUSD4, MITOCHONDRIAL"/>
    <property type="match status" value="1"/>
</dbReference>
<sequence>MSTELIIIEKNKHWLVVDKPAGISVHNEVGDVKSLLKKQLPAGSYQDIFLVHRLDKETSGLMLIALDQKTAANLADLFQTHQAEKFYYAVLRGPMPVTGQWQEWNQSISDKAEGRKNPQGLSKDRIEAKTLFKVVKANRYFSLIEVRLMTGRQHQIRKHTAMAKHAIVGDSRYGDPKYNSKMTGMYGTDRMYLHAFKLRLPLEGKTHEFTTGIPAEFEELVKSTEEL</sequence>
<keyword evidence="5" id="KW-1185">Reference proteome</keyword>
<proteinExistence type="inferred from homology"/>
<dbReference type="Gene3D" id="3.30.2350.10">
    <property type="entry name" value="Pseudouridine synthase"/>
    <property type="match status" value="1"/>
</dbReference>
<dbReference type="SUPFAM" id="SSF55120">
    <property type="entry name" value="Pseudouridine synthase"/>
    <property type="match status" value="1"/>
</dbReference>
<organism evidence="4 5">
    <name type="scientific">Bdellovibrio reynosensis</name>
    <dbReference type="NCBI Taxonomy" id="2835041"/>
    <lineage>
        <taxon>Bacteria</taxon>
        <taxon>Pseudomonadati</taxon>
        <taxon>Bdellovibrionota</taxon>
        <taxon>Bdellovibrionia</taxon>
        <taxon>Bdellovibrionales</taxon>
        <taxon>Pseudobdellovibrionaceae</taxon>
        <taxon>Bdellovibrio</taxon>
    </lineage>
</organism>
<dbReference type="InterPro" id="IPR006145">
    <property type="entry name" value="PsdUridine_synth_RsuA/RluA"/>
</dbReference>
<dbReference type="PANTHER" id="PTHR21600">
    <property type="entry name" value="MITOCHONDRIAL RNA PSEUDOURIDINE SYNTHASE"/>
    <property type="match status" value="1"/>
</dbReference>
<accession>A0ABY4CC87</accession>
<protein>
    <submittedName>
        <fullName evidence="4">RNA pseudouridine synthase</fullName>
    </submittedName>
</protein>
<name>A0ABY4CC87_9BACT</name>
<dbReference type="EMBL" id="CP093442">
    <property type="protein sequence ID" value="UOF02588.1"/>
    <property type="molecule type" value="Genomic_DNA"/>
</dbReference>
<dbReference type="RefSeq" id="WP_243540277.1">
    <property type="nucleotide sequence ID" value="NZ_CP093442.1"/>
</dbReference>
<dbReference type="InterPro" id="IPR020103">
    <property type="entry name" value="PsdUridine_synth_cat_dom_sf"/>
</dbReference>
<evidence type="ECO:0000313" key="4">
    <source>
        <dbReference type="EMBL" id="UOF02588.1"/>
    </source>
</evidence>
<evidence type="ECO:0000259" key="3">
    <source>
        <dbReference type="Pfam" id="PF00849"/>
    </source>
</evidence>
<dbReference type="InterPro" id="IPR050188">
    <property type="entry name" value="RluA_PseudoU_synthase"/>
</dbReference>
<gene>
    <name evidence="4" type="ORF">MNR06_06440</name>
</gene>